<feature type="transmembrane region" description="Helical" evidence="8">
    <location>
        <begin position="216"/>
        <end position="240"/>
    </location>
</feature>
<keyword evidence="5 8" id="KW-0472">Membrane</keyword>
<evidence type="ECO:0000256" key="1">
    <source>
        <dbReference type="ARBA" id="ARBA00004127"/>
    </source>
</evidence>
<reference evidence="10 11" key="1">
    <citation type="journal article" date="2014" name="BMC Genomics">
        <title>Genome sequencing of four Aureobasidium pullulans varieties: biotechnological potential, stress tolerance, and description of new species.</title>
        <authorList>
            <person name="Gostin Ar C."/>
            <person name="Ohm R.A."/>
            <person name="Kogej T."/>
            <person name="Sonjak S."/>
            <person name="Turk M."/>
            <person name="Zajc J."/>
            <person name="Zalar P."/>
            <person name="Grube M."/>
            <person name="Sun H."/>
            <person name="Han J."/>
            <person name="Sharma A."/>
            <person name="Chiniquy J."/>
            <person name="Ngan C.Y."/>
            <person name="Lipzen A."/>
            <person name="Barry K."/>
            <person name="Grigoriev I.V."/>
            <person name="Gunde-Cimerman N."/>
        </authorList>
    </citation>
    <scope>NUCLEOTIDE SEQUENCE [LARGE SCALE GENOMIC DNA]</scope>
    <source>
        <strain evidence="10 11">CBS 110374</strain>
    </source>
</reference>
<evidence type="ECO:0000256" key="4">
    <source>
        <dbReference type="ARBA" id="ARBA00022989"/>
    </source>
</evidence>
<feature type="transmembrane region" description="Helical" evidence="8">
    <location>
        <begin position="418"/>
        <end position="444"/>
    </location>
</feature>
<accession>A0A074VQK7</accession>
<feature type="transmembrane region" description="Helical" evidence="8">
    <location>
        <begin position="127"/>
        <end position="147"/>
    </location>
</feature>
<evidence type="ECO:0000313" key="10">
    <source>
        <dbReference type="EMBL" id="KEQ61454.1"/>
    </source>
</evidence>
<evidence type="ECO:0000256" key="2">
    <source>
        <dbReference type="ARBA" id="ARBA00022448"/>
    </source>
</evidence>
<dbReference type="InterPro" id="IPR005829">
    <property type="entry name" value="Sugar_transporter_CS"/>
</dbReference>
<dbReference type="GeneID" id="63920022"/>
<gene>
    <name evidence="10" type="ORF">M437DRAFT_76594</name>
</gene>
<keyword evidence="2" id="KW-0813">Transport</keyword>
<dbReference type="AlphaFoldDB" id="A0A074VQK7"/>
<comment type="subcellular location">
    <subcellularLocation>
        <location evidence="1">Endomembrane system</location>
        <topology evidence="1">Multi-pass membrane protein</topology>
    </subcellularLocation>
</comment>
<keyword evidence="11" id="KW-1185">Reference proteome</keyword>
<feature type="transmembrane region" description="Helical" evidence="8">
    <location>
        <begin position="362"/>
        <end position="379"/>
    </location>
</feature>
<proteinExistence type="predicted"/>
<dbReference type="GO" id="GO:0015174">
    <property type="term" value="F:basic amino acid transmembrane transporter activity"/>
    <property type="evidence" value="ECO:0007669"/>
    <property type="project" value="TreeGrafter"/>
</dbReference>
<evidence type="ECO:0000313" key="11">
    <source>
        <dbReference type="Proteomes" id="UP000030672"/>
    </source>
</evidence>
<dbReference type="PROSITE" id="PS50850">
    <property type="entry name" value="MFS"/>
    <property type="match status" value="1"/>
</dbReference>
<evidence type="ECO:0000256" key="7">
    <source>
        <dbReference type="SAM" id="MobiDB-lite"/>
    </source>
</evidence>
<evidence type="ECO:0000256" key="8">
    <source>
        <dbReference type="SAM" id="Phobius"/>
    </source>
</evidence>
<keyword evidence="3 8" id="KW-0812">Transmembrane</keyword>
<feature type="transmembrane region" description="Helical" evidence="8">
    <location>
        <begin position="153"/>
        <end position="173"/>
    </location>
</feature>
<feature type="transmembrane region" description="Helical" evidence="8">
    <location>
        <begin position="322"/>
        <end position="342"/>
    </location>
</feature>
<dbReference type="PROSITE" id="PS00216">
    <property type="entry name" value="SUGAR_TRANSPORT_1"/>
    <property type="match status" value="1"/>
</dbReference>
<feature type="transmembrane region" description="Helical" evidence="8">
    <location>
        <begin position="97"/>
        <end position="115"/>
    </location>
</feature>
<evidence type="ECO:0000256" key="5">
    <source>
        <dbReference type="ARBA" id="ARBA00023136"/>
    </source>
</evidence>
<dbReference type="EMBL" id="KL584838">
    <property type="protein sequence ID" value="KEQ61454.1"/>
    <property type="molecule type" value="Genomic_DNA"/>
</dbReference>
<dbReference type="RefSeq" id="XP_040878477.1">
    <property type="nucleotide sequence ID" value="XM_041026649.1"/>
</dbReference>
<dbReference type="SUPFAM" id="SSF103473">
    <property type="entry name" value="MFS general substrate transporter"/>
    <property type="match status" value="1"/>
</dbReference>
<feature type="region of interest" description="Disordered" evidence="7">
    <location>
        <begin position="1"/>
        <end position="34"/>
    </location>
</feature>
<dbReference type="Proteomes" id="UP000030672">
    <property type="component" value="Unassembled WGS sequence"/>
</dbReference>
<dbReference type="InterPro" id="IPR011701">
    <property type="entry name" value="MFS"/>
</dbReference>
<keyword evidence="4 8" id="KW-1133">Transmembrane helix</keyword>
<dbReference type="GO" id="GO:0000329">
    <property type="term" value="C:fungal-type vacuole membrane"/>
    <property type="evidence" value="ECO:0007669"/>
    <property type="project" value="TreeGrafter"/>
</dbReference>
<dbReference type="PANTHER" id="PTHR23501:SF191">
    <property type="entry name" value="VACUOLAR BASIC AMINO ACID TRANSPORTER 4"/>
    <property type="match status" value="1"/>
</dbReference>
<feature type="transmembrane region" description="Helical" evidence="8">
    <location>
        <begin position="60"/>
        <end position="85"/>
    </location>
</feature>
<name>A0A074VQK7_AURM1</name>
<evidence type="ECO:0000256" key="3">
    <source>
        <dbReference type="ARBA" id="ARBA00022692"/>
    </source>
</evidence>
<evidence type="ECO:0000256" key="6">
    <source>
        <dbReference type="ARBA" id="ARBA00044273"/>
    </source>
</evidence>
<protein>
    <recommendedName>
        <fullName evidence="6">MFS-type drug efflux transporter P55</fullName>
    </recommendedName>
</protein>
<dbReference type="CDD" id="cd17502">
    <property type="entry name" value="MFS_Azr1_MDR_like"/>
    <property type="match status" value="1"/>
</dbReference>
<evidence type="ECO:0000259" key="9">
    <source>
        <dbReference type="PROSITE" id="PS50850"/>
    </source>
</evidence>
<feature type="transmembrane region" description="Helical" evidence="8">
    <location>
        <begin position="252"/>
        <end position="271"/>
    </location>
</feature>
<dbReference type="PANTHER" id="PTHR23501">
    <property type="entry name" value="MAJOR FACILITATOR SUPERFAMILY"/>
    <property type="match status" value="1"/>
</dbReference>
<sequence>MAGGRDNITVLPPSPLDDDNEQRPLLDEAHPDHGTIDRSVAAQEEEGEADAIDEPTSAKVVVIMVCLWVGSFWAAMDSTIVATLASPISRNFHSSTLLSWIATGYLIANAAFQPLSGKMSDIYGRKAGIIFASSFFSIGTLICGLAQNAPMMILGRVVAGTGGGCLNTISTFIASDLIPLRKRGLWQGFANLIYGTGMGLGGIFGGLMNDHLNWRWAFYIQVPFIVLAGILGWYFVDIPIKEGNSKERIKRVDFLGAITLCTALVLLLLGLNSGGNIVPWNHPLVYVSLPLSGLALVAFVYVEDKVAKEPVIPIRLLLHRTVASACLTNWFLTMAVYALFYYVPIYFQIVQGLSATAAGTRLVPQSIGTACGSLGAGVIMRATGRYWWLSTFSLTLYIIAAVLIATTFNAGVNGVLPFVWLFASGTAYGAMLTVTLLALLSAVGHEHQAVITSASYAFRSTGSTIGITIASAVFQNKLSAGLYARFGDLPGADKVIARIRDDVGDISFLPPGWEDGVRDTYIESLRAVWVVIVVLAGVAGFVSLFMREHTLHNNLSRK</sequence>
<feature type="compositionally biased region" description="Basic and acidic residues" evidence="7">
    <location>
        <begin position="21"/>
        <end position="34"/>
    </location>
</feature>
<dbReference type="GO" id="GO:0012505">
    <property type="term" value="C:endomembrane system"/>
    <property type="evidence" value="ECO:0007669"/>
    <property type="project" value="UniProtKB-SubCell"/>
</dbReference>
<dbReference type="Gene3D" id="1.20.1250.20">
    <property type="entry name" value="MFS general substrate transporter like domains"/>
    <property type="match status" value="1"/>
</dbReference>
<dbReference type="InterPro" id="IPR020846">
    <property type="entry name" value="MFS_dom"/>
</dbReference>
<dbReference type="InterPro" id="IPR036259">
    <property type="entry name" value="MFS_trans_sf"/>
</dbReference>
<feature type="domain" description="Major facilitator superfamily (MFS) profile" evidence="9">
    <location>
        <begin position="63"/>
        <end position="551"/>
    </location>
</feature>
<feature type="transmembrane region" description="Helical" evidence="8">
    <location>
        <begin position="386"/>
        <end position="406"/>
    </location>
</feature>
<feature type="transmembrane region" description="Helical" evidence="8">
    <location>
        <begin position="185"/>
        <end position="204"/>
    </location>
</feature>
<dbReference type="HOGENOM" id="CLU_000960_22_3_1"/>
<feature type="transmembrane region" description="Helical" evidence="8">
    <location>
        <begin position="283"/>
        <end position="302"/>
    </location>
</feature>
<organism evidence="10 11">
    <name type="scientific">Aureobasidium melanogenum (strain CBS 110374)</name>
    <name type="common">Aureobasidium pullulans var. melanogenum</name>
    <dbReference type="NCBI Taxonomy" id="1043003"/>
    <lineage>
        <taxon>Eukaryota</taxon>
        <taxon>Fungi</taxon>
        <taxon>Dikarya</taxon>
        <taxon>Ascomycota</taxon>
        <taxon>Pezizomycotina</taxon>
        <taxon>Dothideomycetes</taxon>
        <taxon>Dothideomycetidae</taxon>
        <taxon>Dothideales</taxon>
        <taxon>Saccotheciaceae</taxon>
        <taxon>Aureobasidium</taxon>
    </lineage>
</organism>
<dbReference type="Pfam" id="PF07690">
    <property type="entry name" value="MFS_1"/>
    <property type="match status" value="1"/>
</dbReference>
<feature type="transmembrane region" description="Helical" evidence="8">
    <location>
        <begin position="527"/>
        <end position="546"/>
    </location>
</feature>